<gene>
    <name evidence="2" type="ORF">J4051_08025</name>
</gene>
<keyword evidence="3" id="KW-1185">Reference proteome</keyword>
<evidence type="ECO:0000313" key="3">
    <source>
        <dbReference type="Proteomes" id="UP000681315"/>
    </source>
</evidence>
<reference evidence="2 3" key="1">
    <citation type="submission" date="2021-03" db="EMBL/GenBank/DDBJ databases">
        <title>Gelidibacter sp. nov., isolated from costal sediment.</title>
        <authorList>
            <person name="Lun K.-Y."/>
        </authorList>
    </citation>
    <scope>NUCLEOTIDE SEQUENCE [LARGE SCALE GENOMIC DNA]</scope>
    <source>
        <strain evidence="2 3">DF109</strain>
    </source>
</reference>
<dbReference type="RefSeq" id="WP_208233353.1">
    <property type="nucleotide sequence ID" value="NZ_JAGEVG010000008.1"/>
</dbReference>
<name>A0ABS3SR65_9FLAO</name>
<sequence length="167" mass="18349">MKNFIMLILGIVIGALAVYFYCCQPKTELMVSTPKGLISPDQAKTLDQAYNERYRLISDSLVKREGGDNRSSWYGLDEVRNYLNYAENEAKDLGYTMDGVRIYLGAHPNENGKAGYTTMFFMPTGKSNKANAGLLDFFMQSDGGDIPGGGGLDFGNHGHPPGANYPQ</sequence>
<organism evidence="2 3">
    <name type="scientific">Gelidibacter pelagius</name>
    <dbReference type="NCBI Taxonomy" id="2819985"/>
    <lineage>
        <taxon>Bacteria</taxon>
        <taxon>Pseudomonadati</taxon>
        <taxon>Bacteroidota</taxon>
        <taxon>Flavobacteriia</taxon>
        <taxon>Flavobacteriales</taxon>
        <taxon>Flavobacteriaceae</taxon>
        <taxon>Gelidibacter</taxon>
    </lineage>
</organism>
<evidence type="ECO:0000313" key="2">
    <source>
        <dbReference type="EMBL" id="MBO3098210.1"/>
    </source>
</evidence>
<accession>A0ABS3SR65</accession>
<feature type="region of interest" description="Disordered" evidence="1">
    <location>
        <begin position="148"/>
        <end position="167"/>
    </location>
</feature>
<proteinExistence type="predicted"/>
<dbReference type="Proteomes" id="UP000681315">
    <property type="component" value="Unassembled WGS sequence"/>
</dbReference>
<evidence type="ECO:0000256" key="1">
    <source>
        <dbReference type="SAM" id="MobiDB-lite"/>
    </source>
</evidence>
<comment type="caution">
    <text evidence="2">The sequence shown here is derived from an EMBL/GenBank/DDBJ whole genome shotgun (WGS) entry which is preliminary data.</text>
</comment>
<dbReference type="EMBL" id="JAGEVG010000008">
    <property type="protein sequence ID" value="MBO3098210.1"/>
    <property type="molecule type" value="Genomic_DNA"/>
</dbReference>
<protein>
    <submittedName>
        <fullName evidence="2">Uncharacterized protein</fullName>
    </submittedName>
</protein>